<evidence type="ECO:0000313" key="4">
    <source>
        <dbReference type="EMBL" id="MEA5406012.1"/>
    </source>
</evidence>
<reference evidence="4 5" key="1">
    <citation type="submission" date="2023-12" db="EMBL/GenBank/DDBJ databases">
        <title>Novel species of the genus Arcicella isolated from rivers.</title>
        <authorList>
            <person name="Lu H."/>
        </authorList>
    </citation>
    <scope>NUCLEOTIDE SEQUENCE [LARGE SCALE GENOMIC DNA]</scope>
    <source>
        <strain evidence="4 5">DC2W</strain>
    </source>
</reference>
<dbReference type="Pfam" id="PF04773">
    <property type="entry name" value="FecR"/>
    <property type="match status" value="1"/>
</dbReference>
<evidence type="ECO:0000256" key="1">
    <source>
        <dbReference type="SAM" id="Phobius"/>
    </source>
</evidence>
<dbReference type="Pfam" id="PF16344">
    <property type="entry name" value="FecR_C"/>
    <property type="match status" value="1"/>
</dbReference>
<feature type="domain" description="FecR protein" evidence="2">
    <location>
        <begin position="119"/>
        <end position="208"/>
    </location>
</feature>
<evidence type="ECO:0000259" key="3">
    <source>
        <dbReference type="Pfam" id="PF16344"/>
    </source>
</evidence>
<dbReference type="InterPro" id="IPR012373">
    <property type="entry name" value="Ferrdict_sens_TM"/>
</dbReference>
<keyword evidence="1" id="KW-1133">Transmembrane helix</keyword>
<evidence type="ECO:0000313" key="5">
    <source>
        <dbReference type="Proteomes" id="UP001303899"/>
    </source>
</evidence>
<feature type="domain" description="Protein FecR C-terminal" evidence="3">
    <location>
        <begin position="260"/>
        <end position="328"/>
    </location>
</feature>
<organism evidence="4 5">
    <name type="scientific">Arcicella gelida</name>
    <dbReference type="NCBI Taxonomy" id="2984195"/>
    <lineage>
        <taxon>Bacteria</taxon>
        <taxon>Pseudomonadati</taxon>
        <taxon>Bacteroidota</taxon>
        <taxon>Cytophagia</taxon>
        <taxon>Cytophagales</taxon>
        <taxon>Flectobacillaceae</taxon>
        <taxon>Arcicella</taxon>
    </lineage>
</organism>
<dbReference type="InterPro" id="IPR032508">
    <property type="entry name" value="FecR_C"/>
</dbReference>
<dbReference type="PANTHER" id="PTHR30273:SF2">
    <property type="entry name" value="PROTEIN FECR"/>
    <property type="match status" value="1"/>
</dbReference>
<protein>
    <submittedName>
        <fullName evidence="4">FecR family protein</fullName>
    </submittedName>
</protein>
<gene>
    <name evidence="4" type="ORF">VB776_23940</name>
</gene>
<accession>A0ABU5SC01</accession>
<proteinExistence type="predicted"/>
<dbReference type="Proteomes" id="UP001303899">
    <property type="component" value="Unassembled WGS sequence"/>
</dbReference>
<dbReference type="Gene3D" id="2.60.120.1440">
    <property type="match status" value="1"/>
</dbReference>
<dbReference type="PANTHER" id="PTHR30273">
    <property type="entry name" value="PERIPLASMIC SIGNAL SENSOR AND SIGMA FACTOR ACTIVATOR FECR-RELATED"/>
    <property type="match status" value="1"/>
</dbReference>
<keyword evidence="1" id="KW-0472">Membrane</keyword>
<comment type="caution">
    <text evidence="4">The sequence shown here is derived from an EMBL/GenBank/DDBJ whole genome shotgun (WGS) entry which is preliminary data.</text>
</comment>
<name>A0ABU5SC01_9BACT</name>
<keyword evidence="5" id="KW-1185">Reference proteome</keyword>
<dbReference type="InterPro" id="IPR006860">
    <property type="entry name" value="FecR"/>
</dbReference>
<sequence length="334" mass="37968">MNQYDFDKLLEKYLEGSCTKEEEALVKDWSDNMLKHSELRLNSSEKSNIEQQLWARIQQSLFPKNMVAFRFKWTAVAVAASLIIGIFGLFYYQKTTAYSHSFTESIASNLGVIEVKNTSNKPQKIKLEDGSEIVLKAESSISYPEHFNDKTRSVYLKGEAFFKVKRNPSKPFIVHTRDLVTEVLGTSFTIKSYDDSKAIEVLVATGRVSVYENSEDNVTHKNGVILTPNQKIVFDKETKKLIPSLVENPVIVNIPATTLDFIFEETPLTEVLERLKEAYQIEFVVENHELNKCVFTADLNEISLHNQLDLICKSVNATYEQRGTVIFINGAGCQ</sequence>
<evidence type="ECO:0000259" key="2">
    <source>
        <dbReference type="Pfam" id="PF04773"/>
    </source>
</evidence>
<feature type="transmembrane region" description="Helical" evidence="1">
    <location>
        <begin position="73"/>
        <end position="92"/>
    </location>
</feature>
<dbReference type="RefSeq" id="WP_323699379.1">
    <property type="nucleotide sequence ID" value="NZ_JAYGIL010000054.1"/>
</dbReference>
<keyword evidence="1" id="KW-0812">Transmembrane</keyword>
<dbReference type="PIRSF" id="PIRSF018266">
    <property type="entry name" value="FecR"/>
    <property type="match status" value="1"/>
</dbReference>
<dbReference type="EMBL" id="JAYGIL010000054">
    <property type="protein sequence ID" value="MEA5406012.1"/>
    <property type="molecule type" value="Genomic_DNA"/>
</dbReference>
<dbReference type="Gene3D" id="3.55.50.30">
    <property type="match status" value="1"/>
</dbReference>